<keyword evidence="3" id="KW-1185">Reference proteome</keyword>
<organism evidence="2 3">
    <name type="scientific">Ferrimonas balearica (strain DSM 9799 / CCM 4581 / KCTC 23876 / PAT)</name>
    <dbReference type="NCBI Taxonomy" id="550540"/>
    <lineage>
        <taxon>Bacteria</taxon>
        <taxon>Pseudomonadati</taxon>
        <taxon>Pseudomonadota</taxon>
        <taxon>Gammaproteobacteria</taxon>
        <taxon>Alteromonadales</taxon>
        <taxon>Ferrimonadaceae</taxon>
        <taxon>Ferrimonas</taxon>
    </lineage>
</organism>
<dbReference type="EMBL" id="CP002209">
    <property type="protein sequence ID" value="ADN76294.1"/>
    <property type="molecule type" value="Genomic_DNA"/>
</dbReference>
<accession>E1SUW7</accession>
<dbReference type="KEGG" id="fbl:Fbal_2091"/>
<evidence type="ECO:0000256" key="1">
    <source>
        <dbReference type="SAM" id="SignalP"/>
    </source>
</evidence>
<feature type="signal peptide" evidence="1">
    <location>
        <begin position="1"/>
        <end position="19"/>
    </location>
</feature>
<reference evidence="2 3" key="1">
    <citation type="journal article" date="2010" name="Stand. Genomic Sci.">
        <title>Complete genome sequence of Ferrimonas balearica type strain (PAT).</title>
        <authorList>
            <person name="Nolan M."/>
            <person name="Sikorski J."/>
            <person name="Davenport K."/>
            <person name="Lucas S."/>
            <person name="Glavina Del Rio T."/>
            <person name="Tice H."/>
            <person name="Cheng J."/>
            <person name="Goodwin L."/>
            <person name="Pitluck S."/>
            <person name="Liolios K."/>
            <person name="Ivanova N."/>
            <person name="Mavromatis K."/>
            <person name="Ovchinnikova G."/>
            <person name="Pati A."/>
            <person name="Chen A."/>
            <person name="Palaniappan K."/>
            <person name="Land M."/>
            <person name="Hauser L."/>
            <person name="Chang Y."/>
            <person name="Jeffries C."/>
            <person name="Tapia R."/>
            <person name="Brettin T."/>
            <person name="Detter J."/>
            <person name="Han C."/>
            <person name="Yasawong M."/>
            <person name="Rohde M."/>
            <person name="Tindall B."/>
            <person name="Goker M."/>
            <person name="Woyke T."/>
            <person name="Bristow J."/>
            <person name="Eisen J."/>
            <person name="Markowitz V."/>
            <person name="Hugenholtz P."/>
            <person name="Kyrpides N."/>
            <person name="Klenk H."/>
            <person name="Lapidus A."/>
        </authorList>
    </citation>
    <scope>NUCLEOTIDE SEQUENCE [LARGE SCALE GENOMIC DNA]</scope>
    <source>
        <strain evidence="3">DSM 9799 / CCM 4581 / KCTC 23876 / PAT</strain>
    </source>
</reference>
<evidence type="ECO:0000313" key="3">
    <source>
        <dbReference type="Proteomes" id="UP000006683"/>
    </source>
</evidence>
<dbReference type="HOGENOM" id="CLU_1862202_0_0_6"/>
<dbReference type="GeneID" id="67182298"/>
<keyword evidence="1" id="KW-0732">Signal</keyword>
<sequence>MRRFWLWMLPLTLMFGLGAAEHPVQTLSLEGDGWVTTEGRLNGYDVMEYRVSLEQGQQWAVSLRSDNRFQYFNITGPNQDTALFIGSTSGTEYAGTAQMAGEYRILTYLMRNAARRDEVGRYTLEILLQQGPDLPDP</sequence>
<name>E1SUW7_FERBD</name>
<dbReference type="STRING" id="550540.Fbal_2091"/>
<dbReference type="AlphaFoldDB" id="E1SUW7"/>
<gene>
    <name evidence="2" type="ordered locus">Fbal_2091</name>
</gene>
<proteinExistence type="predicted"/>
<evidence type="ECO:0000313" key="2">
    <source>
        <dbReference type="EMBL" id="ADN76294.1"/>
    </source>
</evidence>
<dbReference type="Proteomes" id="UP000006683">
    <property type="component" value="Chromosome"/>
</dbReference>
<evidence type="ECO:0008006" key="4">
    <source>
        <dbReference type="Google" id="ProtNLM"/>
    </source>
</evidence>
<dbReference type="Gene3D" id="2.60.120.380">
    <property type="match status" value="1"/>
</dbReference>
<protein>
    <recommendedName>
        <fullName evidence="4">DNA breaking-rejoining protein</fullName>
    </recommendedName>
</protein>
<dbReference type="RefSeq" id="WP_013345600.1">
    <property type="nucleotide sequence ID" value="NC_014541.1"/>
</dbReference>
<dbReference type="OrthoDB" id="1161168at2"/>
<feature type="chain" id="PRO_5003151505" description="DNA breaking-rejoining protein" evidence="1">
    <location>
        <begin position="20"/>
        <end position="137"/>
    </location>
</feature>